<evidence type="ECO:0000313" key="1">
    <source>
        <dbReference type="EMBL" id="MBR1368399.1"/>
    </source>
</evidence>
<name>A0A8J7W501_9EURY</name>
<dbReference type="RefSeq" id="WP_211530009.1">
    <property type="nucleotide sequence ID" value="NZ_JWHL01000002.1"/>
</dbReference>
<comment type="caution">
    <text evidence="1">The sequence shown here is derived from an EMBL/GenBank/DDBJ whole genome shotgun (WGS) entry which is preliminary data.</text>
</comment>
<dbReference type="Proteomes" id="UP000730161">
    <property type="component" value="Unassembled WGS sequence"/>
</dbReference>
<sequence length="152" mass="16182">MAVANLIGAVVGVFLLLLVAYLLVGATLVTAETVMSAQREMTDVQVTTVRTSIVIEDYTLTEDQLYLLITNDGATIIDPEPESMDVYLANDLFTQMVRASWTQEGAITPDGINPGLLDPGESLNMSINISGVANASWVKVATPNGITASSYL</sequence>
<evidence type="ECO:0000313" key="2">
    <source>
        <dbReference type="Proteomes" id="UP000730161"/>
    </source>
</evidence>
<accession>A0A8J7W501</accession>
<gene>
    <name evidence="1" type="ORF">RJ53_02340</name>
</gene>
<keyword evidence="2" id="KW-1185">Reference proteome</keyword>
<dbReference type="GO" id="GO:0005198">
    <property type="term" value="F:structural molecule activity"/>
    <property type="evidence" value="ECO:0007669"/>
    <property type="project" value="InterPro"/>
</dbReference>
<protein>
    <recommendedName>
        <fullName evidence="3">Flagellar protein FlaF</fullName>
    </recommendedName>
</protein>
<organism evidence="1 2">
    <name type="scientific">Methanocalculus chunghsingensis</name>
    <dbReference type="NCBI Taxonomy" id="156457"/>
    <lineage>
        <taxon>Archaea</taxon>
        <taxon>Methanobacteriati</taxon>
        <taxon>Methanobacteriota</taxon>
        <taxon>Stenosarchaea group</taxon>
        <taxon>Methanomicrobia</taxon>
        <taxon>Methanomicrobiales</taxon>
        <taxon>Methanocalculaceae</taxon>
        <taxon>Methanocalculus</taxon>
    </lineage>
</organism>
<dbReference type="AlphaFoldDB" id="A0A8J7W501"/>
<dbReference type="Pfam" id="PF01917">
    <property type="entry name" value="Flagellin_arch-type"/>
    <property type="match status" value="1"/>
</dbReference>
<evidence type="ECO:0008006" key="3">
    <source>
        <dbReference type="Google" id="ProtNLM"/>
    </source>
</evidence>
<dbReference type="InterPro" id="IPR002774">
    <property type="entry name" value="Flagellin_arc-type"/>
</dbReference>
<proteinExistence type="predicted"/>
<dbReference type="EMBL" id="JWHL01000002">
    <property type="protein sequence ID" value="MBR1368399.1"/>
    <property type="molecule type" value="Genomic_DNA"/>
</dbReference>
<dbReference type="OrthoDB" id="132297at2157"/>
<dbReference type="GO" id="GO:0097588">
    <property type="term" value="P:archaeal or bacterial-type flagellum-dependent cell motility"/>
    <property type="evidence" value="ECO:0007669"/>
    <property type="project" value="InterPro"/>
</dbReference>
<reference evidence="1" key="1">
    <citation type="submission" date="2014-12" db="EMBL/GenBank/DDBJ databases">
        <authorList>
            <person name="Huang H.-H."/>
            <person name="Chen S.-C."/>
            <person name="Lai M.-C."/>
        </authorList>
    </citation>
    <scope>NUCLEOTIDE SEQUENCE</scope>
    <source>
        <strain evidence="1">K1F9705b</strain>
    </source>
</reference>